<reference evidence="3" key="2">
    <citation type="submission" date="2021-09" db="EMBL/GenBank/DDBJ databases">
        <authorList>
            <person name="Gilroy R."/>
        </authorList>
    </citation>
    <scope>NUCLEOTIDE SEQUENCE</scope>
    <source>
        <strain evidence="3">CHK179-5677</strain>
    </source>
</reference>
<keyword evidence="3" id="KW-0378">Hydrolase</keyword>
<feature type="region of interest" description="Disordered" evidence="1">
    <location>
        <begin position="28"/>
        <end position="56"/>
    </location>
</feature>
<dbReference type="AlphaFoldDB" id="A0A921MPQ1"/>
<evidence type="ECO:0000256" key="1">
    <source>
        <dbReference type="SAM" id="MobiDB-lite"/>
    </source>
</evidence>
<evidence type="ECO:0000313" key="3">
    <source>
        <dbReference type="EMBL" id="HJG87784.1"/>
    </source>
</evidence>
<proteinExistence type="predicted"/>
<dbReference type="Pfam" id="PF13930">
    <property type="entry name" value="Endonuclea_NS_2"/>
    <property type="match status" value="1"/>
</dbReference>
<evidence type="ECO:0000313" key="4">
    <source>
        <dbReference type="Proteomes" id="UP000760668"/>
    </source>
</evidence>
<sequence length="311" mass="32146">MGKADYIANGYGYRTDEQGRVVQAYGELRLTDDPQRDGKAQREAGGNARQPGDDGGHYIGTRFDGSPGAENLFAQNQVVNRSDYKRLENSWARDLQQGNRVFVSVESSYPGGQNRPAVLSGTYTVVRPDGSTFTDHFSFTNENMHTGDLAQDAGGLEDAPVSQLPPGVTQADLEASAKYDQGRVFRHNDPNALNVTMAEEFQELSQSRAEAQFRSGVSALDAQETPGGQSQGGAAGQAGFASGVSALSAGSDAGQSAGPSGGFAAGVEAVAGQEAGNAPEEGEGLSSGGAERESGGAEEGGGISGGQDMEP</sequence>
<keyword evidence="3" id="KW-0540">Nuclease</keyword>
<evidence type="ECO:0000259" key="2">
    <source>
        <dbReference type="Pfam" id="PF13930"/>
    </source>
</evidence>
<gene>
    <name evidence="3" type="ORF">K8V01_12335</name>
</gene>
<dbReference type="InterPro" id="IPR044927">
    <property type="entry name" value="Endonuclea_NS_2"/>
</dbReference>
<feature type="domain" description="Type VII secretion system protein EssD-like" evidence="2">
    <location>
        <begin position="6"/>
        <end position="119"/>
    </location>
</feature>
<dbReference type="EMBL" id="DYUC01000125">
    <property type="protein sequence ID" value="HJG87784.1"/>
    <property type="molecule type" value="Genomic_DNA"/>
</dbReference>
<name>A0A921MPQ1_9FIRM</name>
<organism evidence="3 4">
    <name type="scientific">Pseudoflavonifractor capillosus</name>
    <dbReference type="NCBI Taxonomy" id="106588"/>
    <lineage>
        <taxon>Bacteria</taxon>
        <taxon>Bacillati</taxon>
        <taxon>Bacillota</taxon>
        <taxon>Clostridia</taxon>
        <taxon>Eubacteriales</taxon>
        <taxon>Oscillospiraceae</taxon>
        <taxon>Pseudoflavonifractor</taxon>
    </lineage>
</organism>
<feature type="compositionally biased region" description="Basic and acidic residues" evidence="1">
    <location>
        <begin position="29"/>
        <end position="42"/>
    </location>
</feature>
<reference evidence="3" key="1">
    <citation type="journal article" date="2021" name="PeerJ">
        <title>Extensive microbial diversity within the chicken gut microbiome revealed by metagenomics and culture.</title>
        <authorList>
            <person name="Gilroy R."/>
            <person name="Ravi A."/>
            <person name="Getino M."/>
            <person name="Pursley I."/>
            <person name="Horton D.L."/>
            <person name="Alikhan N.F."/>
            <person name="Baker D."/>
            <person name="Gharbi K."/>
            <person name="Hall N."/>
            <person name="Watson M."/>
            <person name="Adriaenssens E.M."/>
            <person name="Foster-Nyarko E."/>
            <person name="Jarju S."/>
            <person name="Secka A."/>
            <person name="Antonio M."/>
            <person name="Oren A."/>
            <person name="Chaudhuri R.R."/>
            <person name="La Ragione R."/>
            <person name="Hildebrand F."/>
            <person name="Pallen M.J."/>
        </authorList>
    </citation>
    <scope>NUCLEOTIDE SEQUENCE</scope>
    <source>
        <strain evidence="3">CHK179-5677</strain>
    </source>
</reference>
<protein>
    <submittedName>
        <fullName evidence="3">DNA/RNA non-specific endonuclease</fullName>
    </submittedName>
</protein>
<dbReference type="Proteomes" id="UP000760668">
    <property type="component" value="Unassembled WGS sequence"/>
</dbReference>
<dbReference type="GO" id="GO:0004519">
    <property type="term" value="F:endonuclease activity"/>
    <property type="evidence" value="ECO:0007669"/>
    <property type="project" value="UniProtKB-KW"/>
</dbReference>
<feature type="compositionally biased region" description="Low complexity" evidence="1">
    <location>
        <begin position="265"/>
        <end position="276"/>
    </location>
</feature>
<dbReference type="RefSeq" id="WP_295369716.1">
    <property type="nucleotide sequence ID" value="NZ_DYUC01000125.1"/>
</dbReference>
<comment type="caution">
    <text evidence="3">The sequence shown here is derived from an EMBL/GenBank/DDBJ whole genome shotgun (WGS) entry which is preliminary data.</text>
</comment>
<accession>A0A921MPQ1</accession>
<keyword evidence="3" id="KW-0255">Endonuclease</keyword>
<feature type="region of interest" description="Disordered" evidence="1">
    <location>
        <begin position="247"/>
        <end position="311"/>
    </location>
</feature>